<name>A0A0F9AWP7_9ZZZZ</name>
<dbReference type="PANTHER" id="PTHR43649:SF31">
    <property type="entry name" value="SN-GLYCEROL-3-PHOSPHATE-BINDING PERIPLASMIC PROTEIN UGPB"/>
    <property type="match status" value="1"/>
</dbReference>
<dbReference type="Pfam" id="PF01547">
    <property type="entry name" value="SBP_bac_1"/>
    <property type="match status" value="1"/>
</dbReference>
<organism evidence="4">
    <name type="scientific">marine sediment metagenome</name>
    <dbReference type="NCBI Taxonomy" id="412755"/>
    <lineage>
        <taxon>unclassified sequences</taxon>
        <taxon>metagenomes</taxon>
        <taxon>ecological metagenomes</taxon>
    </lineage>
</organism>
<dbReference type="AlphaFoldDB" id="A0A0F9AWP7"/>
<evidence type="ECO:0000313" key="4">
    <source>
        <dbReference type="EMBL" id="KKK76656.1"/>
    </source>
</evidence>
<comment type="subcellular location">
    <subcellularLocation>
        <location evidence="1">Cell envelope</location>
    </subcellularLocation>
</comment>
<feature type="non-terminal residue" evidence="4">
    <location>
        <position position="1"/>
    </location>
</feature>
<gene>
    <name evidence="4" type="ORF">LCGC14_2861440</name>
</gene>
<evidence type="ECO:0000256" key="1">
    <source>
        <dbReference type="ARBA" id="ARBA00004196"/>
    </source>
</evidence>
<dbReference type="PANTHER" id="PTHR43649">
    <property type="entry name" value="ARABINOSE-BINDING PROTEIN-RELATED"/>
    <property type="match status" value="1"/>
</dbReference>
<dbReference type="CDD" id="cd13585">
    <property type="entry name" value="PBP2_TMBP_like"/>
    <property type="match status" value="1"/>
</dbReference>
<dbReference type="SUPFAM" id="SSF53850">
    <property type="entry name" value="Periplasmic binding protein-like II"/>
    <property type="match status" value="1"/>
</dbReference>
<keyword evidence="3" id="KW-0732">Signal</keyword>
<proteinExistence type="predicted"/>
<feature type="non-terminal residue" evidence="4">
    <location>
        <position position="394"/>
    </location>
</feature>
<dbReference type="GO" id="GO:0030313">
    <property type="term" value="C:cell envelope"/>
    <property type="evidence" value="ECO:0007669"/>
    <property type="project" value="UniProtKB-SubCell"/>
</dbReference>
<reference evidence="4" key="1">
    <citation type="journal article" date="2015" name="Nature">
        <title>Complex archaea that bridge the gap between prokaryotes and eukaryotes.</title>
        <authorList>
            <person name="Spang A."/>
            <person name="Saw J.H."/>
            <person name="Jorgensen S.L."/>
            <person name="Zaremba-Niedzwiedzka K."/>
            <person name="Martijn J."/>
            <person name="Lind A.E."/>
            <person name="van Eijk R."/>
            <person name="Schleper C."/>
            <person name="Guy L."/>
            <person name="Ettema T.J."/>
        </authorList>
    </citation>
    <scope>NUCLEOTIDE SEQUENCE</scope>
</reference>
<accession>A0A0F9AWP7</accession>
<keyword evidence="2" id="KW-0813">Transport</keyword>
<protein>
    <recommendedName>
        <fullName evidence="5">Sugar ABC transporter substrate-binding protein</fullName>
    </recommendedName>
</protein>
<dbReference type="InterPro" id="IPR050490">
    <property type="entry name" value="Bact_solute-bd_prot1"/>
</dbReference>
<dbReference type="Gene3D" id="3.40.190.10">
    <property type="entry name" value="Periplasmic binding protein-like II"/>
    <property type="match status" value="1"/>
</dbReference>
<dbReference type="EMBL" id="LAZR01055312">
    <property type="protein sequence ID" value="KKK76656.1"/>
    <property type="molecule type" value="Genomic_DNA"/>
</dbReference>
<comment type="caution">
    <text evidence="4">The sequence shown here is derived from an EMBL/GenBank/DDBJ whole genome shotgun (WGS) entry which is preliminary data.</text>
</comment>
<dbReference type="InterPro" id="IPR006059">
    <property type="entry name" value="SBP"/>
</dbReference>
<sequence length="394" mass="44288">FMELNPKIHVKLEPNVGDFRQIMKRNLVADIAPDVFFSDDDYFTVFADDGHYLALDGLIARDGYDTGQFYAPAAESFRWEGKTYGMPFGWGCSLLLYNRQALRDAGIEYDPTQWTWEQFRETVRRCTGPAKVKGRTVHRYGYIRDNAAHATCNLWQGGGTILQKAILCPHCNRRNDVGDTVEPDGATCAGCGRPMGGGRVEWRAACDSPEAVAGIEYMLGLLPYTPRAVASDASEMPSNQELFAAGRLAIIRGGPYSAQWAAEIDVDWGVGYFPAGPGGRWTRFYCDGFVISAKTKHPDQAWRLLKYLCGKDAQRLLAKEAYHVPVRRSVAHGPYFNRPDTPWDESIFAGAIEHVRFQRKIPEWDEAYEILARHYGLLMLEPGAPQRITAKEFL</sequence>
<evidence type="ECO:0008006" key="5">
    <source>
        <dbReference type="Google" id="ProtNLM"/>
    </source>
</evidence>
<evidence type="ECO:0000256" key="3">
    <source>
        <dbReference type="ARBA" id="ARBA00022729"/>
    </source>
</evidence>
<evidence type="ECO:0000256" key="2">
    <source>
        <dbReference type="ARBA" id="ARBA00022448"/>
    </source>
</evidence>